<dbReference type="SUPFAM" id="SSF51011">
    <property type="entry name" value="Glycosyl hydrolase domain"/>
    <property type="match status" value="1"/>
</dbReference>
<dbReference type="AlphaFoldDB" id="A0A6G1KQW1"/>
<feature type="domain" description="Alpha galactosidase C-terminal" evidence="1">
    <location>
        <begin position="28"/>
        <end position="83"/>
    </location>
</feature>
<dbReference type="InterPro" id="IPR041233">
    <property type="entry name" value="Melibiase_C"/>
</dbReference>
<dbReference type="Pfam" id="PF17801">
    <property type="entry name" value="Melibiase_C"/>
    <property type="match status" value="1"/>
</dbReference>
<dbReference type="Proteomes" id="UP000799428">
    <property type="component" value="Unassembled WGS sequence"/>
</dbReference>
<keyword evidence="3" id="KW-1185">Reference proteome</keyword>
<evidence type="ECO:0000313" key="2">
    <source>
        <dbReference type="EMBL" id="KAF2714862.1"/>
    </source>
</evidence>
<sequence>MHSHYLLFPCRSWGTNADWMFNATFPVGFWCGPSSHGTLVLMFNPFDDQRNNTAIWHETPELSSRCKRKVTDIWSGNDLGCVEHELDVAVDGRSRDLRITHSIATGTAFWYHNFINEDDVVHSTP</sequence>
<reference evidence="2" key="1">
    <citation type="journal article" date="2020" name="Stud. Mycol.">
        <title>101 Dothideomycetes genomes: a test case for predicting lifestyles and emergence of pathogens.</title>
        <authorList>
            <person name="Haridas S."/>
            <person name="Albert R."/>
            <person name="Binder M."/>
            <person name="Bloem J."/>
            <person name="Labutti K."/>
            <person name="Salamov A."/>
            <person name="Andreopoulos B."/>
            <person name="Baker S."/>
            <person name="Barry K."/>
            <person name="Bills G."/>
            <person name="Bluhm B."/>
            <person name="Cannon C."/>
            <person name="Castanera R."/>
            <person name="Culley D."/>
            <person name="Daum C."/>
            <person name="Ezra D."/>
            <person name="Gonzalez J."/>
            <person name="Henrissat B."/>
            <person name="Kuo A."/>
            <person name="Liang C."/>
            <person name="Lipzen A."/>
            <person name="Lutzoni F."/>
            <person name="Magnuson J."/>
            <person name="Mondo S."/>
            <person name="Nolan M."/>
            <person name="Ohm R."/>
            <person name="Pangilinan J."/>
            <person name="Park H.-J."/>
            <person name="Ramirez L."/>
            <person name="Alfaro M."/>
            <person name="Sun H."/>
            <person name="Tritt A."/>
            <person name="Yoshinaga Y."/>
            <person name="Zwiers L.-H."/>
            <person name="Turgeon B."/>
            <person name="Goodwin S."/>
            <person name="Spatafora J."/>
            <person name="Crous P."/>
            <person name="Grigoriev I."/>
        </authorList>
    </citation>
    <scope>NUCLEOTIDE SEQUENCE</scope>
    <source>
        <strain evidence="2">CBS 279.74</strain>
    </source>
</reference>
<gene>
    <name evidence="2" type="ORF">K504DRAFT_529121</name>
</gene>
<organism evidence="2 3">
    <name type="scientific">Pleomassaria siparia CBS 279.74</name>
    <dbReference type="NCBI Taxonomy" id="1314801"/>
    <lineage>
        <taxon>Eukaryota</taxon>
        <taxon>Fungi</taxon>
        <taxon>Dikarya</taxon>
        <taxon>Ascomycota</taxon>
        <taxon>Pezizomycotina</taxon>
        <taxon>Dothideomycetes</taxon>
        <taxon>Pleosporomycetidae</taxon>
        <taxon>Pleosporales</taxon>
        <taxon>Pleomassariaceae</taxon>
        <taxon>Pleomassaria</taxon>
    </lineage>
</organism>
<dbReference type="InterPro" id="IPR013780">
    <property type="entry name" value="Glyco_hydro_b"/>
</dbReference>
<dbReference type="Gene3D" id="2.60.40.1180">
    <property type="entry name" value="Golgi alpha-mannosidase II"/>
    <property type="match status" value="1"/>
</dbReference>
<proteinExistence type="predicted"/>
<evidence type="ECO:0000313" key="3">
    <source>
        <dbReference type="Proteomes" id="UP000799428"/>
    </source>
</evidence>
<protein>
    <recommendedName>
        <fullName evidence="1">Alpha galactosidase C-terminal domain-containing protein</fullName>
    </recommendedName>
</protein>
<accession>A0A6G1KQW1</accession>
<name>A0A6G1KQW1_9PLEO</name>
<evidence type="ECO:0000259" key="1">
    <source>
        <dbReference type="Pfam" id="PF17801"/>
    </source>
</evidence>
<dbReference type="EMBL" id="MU005764">
    <property type="protein sequence ID" value="KAF2714862.1"/>
    <property type="molecule type" value="Genomic_DNA"/>
</dbReference>